<feature type="region of interest" description="Disordered" evidence="1">
    <location>
        <begin position="1"/>
        <end position="110"/>
    </location>
</feature>
<name>A0ABC9XFH9_GRUJA</name>
<evidence type="ECO:0000313" key="2">
    <source>
        <dbReference type="EMBL" id="GAB0195787.1"/>
    </source>
</evidence>
<evidence type="ECO:0000313" key="3">
    <source>
        <dbReference type="Proteomes" id="UP001623348"/>
    </source>
</evidence>
<feature type="compositionally biased region" description="Basic and acidic residues" evidence="1">
    <location>
        <begin position="51"/>
        <end position="79"/>
    </location>
</feature>
<keyword evidence="3" id="KW-1185">Reference proteome</keyword>
<reference evidence="2 3" key="1">
    <citation type="submission" date="2024-06" db="EMBL/GenBank/DDBJ databases">
        <title>The draft genome of Grus japonensis, version 3.</title>
        <authorList>
            <person name="Nabeshima K."/>
            <person name="Suzuki S."/>
            <person name="Onuma M."/>
        </authorList>
    </citation>
    <scope>NUCLEOTIDE SEQUENCE [LARGE SCALE GENOMIC DNA]</scope>
    <source>
        <strain evidence="2 3">451A</strain>
    </source>
</reference>
<comment type="caution">
    <text evidence="2">The sequence shown here is derived from an EMBL/GenBank/DDBJ whole genome shotgun (WGS) entry which is preliminary data.</text>
</comment>
<feature type="compositionally biased region" description="Basic and acidic residues" evidence="1">
    <location>
        <begin position="14"/>
        <end position="26"/>
    </location>
</feature>
<accession>A0ABC9XFH9</accession>
<organism evidence="2 3">
    <name type="scientific">Grus japonensis</name>
    <name type="common">Japanese crane</name>
    <name type="synonym">Red-crowned crane</name>
    <dbReference type="NCBI Taxonomy" id="30415"/>
    <lineage>
        <taxon>Eukaryota</taxon>
        <taxon>Metazoa</taxon>
        <taxon>Chordata</taxon>
        <taxon>Craniata</taxon>
        <taxon>Vertebrata</taxon>
        <taxon>Euteleostomi</taxon>
        <taxon>Archelosauria</taxon>
        <taxon>Archosauria</taxon>
        <taxon>Dinosauria</taxon>
        <taxon>Saurischia</taxon>
        <taxon>Theropoda</taxon>
        <taxon>Coelurosauria</taxon>
        <taxon>Aves</taxon>
        <taxon>Neognathae</taxon>
        <taxon>Neoaves</taxon>
        <taxon>Gruiformes</taxon>
        <taxon>Gruidae</taxon>
        <taxon>Grus</taxon>
    </lineage>
</organism>
<dbReference type="AlphaFoldDB" id="A0ABC9XFH9"/>
<gene>
    <name evidence="2" type="ORF">GRJ2_002044000</name>
</gene>
<sequence>MEGSPAGSCLPLQARERLPRRAEDSRATGVTAKERRRAGERSVCAGKLSRQRREPELRSGEPDEDARDMRKALSRDMETKSVVPHPVTPEDIEGCCEPREERRRRRAAAARREKAALRTWLPVPPLGMPSTAPASPVPGLARLVAWGRKGTGGGALTGRGQELP</sequence>
<dbReference type="Proteomes" id="UP001623348">
    <property type="component" value="Unassembled WGS sequence"/>
</dbReference>
<evidence type="ECO:0000256" key="1">
    <source>
        <dbReference type="SAM" id="MobiDB-lite"/>
    </source>
</evidence>
<protein>
    <submittedName>
        <fullName evidence="2">N-alpha-acetyltransferase 20</fullName>
    </submittedName>
</protein>
<dbReference type="EMBL" id="BAAFJT010000014">
    <property type="protein sequence ID" value="GAB0195787.1"/>
    <property type="molecule type" value="Genomic_DNA"/>
</dbReference>
<proteinExistence type="predicted"/>